<proteinExistence type="predicted"/>
<reference evidence="2 3" key="1">
    <citation type="journal article" date="2018" name="PLoS Genet.">
        <title>Population sequencing reveals clonal diversity and ancestral inbreeding in the grapevine cultivar Chardonnay.</title>
        <authorList>
            <person name="Roach M.J."/>
            <person name="Johnson D.L."/>
            <person name="Bohlmann J."/>
            <person name="van Vuuren H.J."/>
            <person name="Jones S.J."/>
            <person name="Pretorius I.S."/>
            <person name="Schmidt S.A."/>
            <person name="Borneman A.R."/>
        </authorList>
    </citation>
    <scope>NUCLEOTIDE SEQUENCE [LARGE SCALE GENOMIC DNA]</scope>
    <source>
        <strain evidence="3">cv. Chardonnay</strain>
        <tissue evidence="2">Leaf</tissue>
    </source>
</reference>
<dbReference type="Proteomes" id="UP000288805">
    <property type="component" value="Unassembled WGS sequence"/>
</dbReference>
<feature type="compositionally biased region" description="Basic and acidic residues" evidence="1">
    <location>
        <begin position="241"/>
        <end position="293"/>
    </location>
</feature>
<comment type="caution">
    <text evidence="2">The sequence shown here is derived from an EMBL/GenBank/DDBJ whole genome shotgun (WGS) entry which is preliminary data.</text>
</comment>
<organism evidence="2 3">
    <name type="scientific">Vitis vinifera</name>
    <name type="common">Grape</name>
    <dbReference type="NCBI Taxonomy" id="29760"/>
    <lineage>
        <taxon>Eukaryota</taxon>
        <taxon>Viridiplantae</taxon>
        <taxon>Streptophyta</taxon>
        <taxon>Embryophyta</taxon>
        <taxon>Tracheophyta</taxon>
        <taxon>Spermatophyta</taxon>
        <taxon>Magnoliopsida</taxon>
        <taxon>eudicotyledons</taxon>
        <taxon>Gunneridae</taxon>
        <taxon>Pentapetalae</taxon>
        <taxon>rosids</taxon>
        <taxon>Vitales</taxon>
        <taxon>Vitaceae</taxon>
        <taxon>Viteae</taxon>
        <taxon>Vitis</taxon>
    </lineage>
</organism>
<protein>
    <recommendedName>
        <fullName evidence="4">DUF4283 domain-containing protein</fullName>
    </recommendedName>
</protein>
<feature type="region of interest" description="Disordered" evidence="1">
    <location>
        <begin position="239"/>
        <end position="293"/>
    </location>
</feature>
<evidence type="ECO:0000256" key="1">
    <source>
        <dbReference type="SAM" id="MobiDB-lite"/>
    </source>
</evidence>
<evidence type="ECO:0000313" key="3">
    <source>
        <dbReference type="Proteomes" id="UP000288805"/>
    </source>
</evidence>
<sequence length="293" mass="33560">MKVGRRARRKLVFDQEHSKGSVYVLGFEKEEVRWLIEHLTKAIEMKSNLGFNRKFRENFVSICWKFASTTTEVRDKEQREADLFCWEMGAAVVCECSADSVKWVEEALFLQDLRFIKIEGGNSIQLRRWSPKENSLLPALIEVIDGDWVFTISVAVIEMKRLGKGAIGESTWVVLESHSGTGGGRLRDLDQRLEVVFVLGKLAERRREKKGGRLMFFQWGHVIRVVRLWGIAGPLRLGQGEGEKKTSEKQVTPRREEVVVGVKGKGERERGKGKGEGVSDDQMSRREDPRKRK</sequence>
<dbReference type="AlphaFoldDB" id="A0A438GKA7"/>
<accession>A0A438GKA7</accession>
<dbReference type="EMBL" id="QGNW01000409">
    <property type="protein sequence ID" value="RVW72656.1"/>
    <property type="molecule type" value="Genomic_DNA"/>
</dbReference>
<name>A0A438GKA7_VITVI</name>
<evidence type="ECO:0000313" key="2">
    <source>
        <dbReference type="EMBL" id="RVW72656.1"/>
    </source>
</evidence>
<evidence type="ECO:0008006" key="4">
    <source>
        <dbReference type="Google" id="ProtNLM"/>
    </source>
</evidence>
<gene>
    <name evidence="2" type="ORF">CK203_056571</name>
</gene>